<evidence type="ECO:0000256" key="2">
    <source>
        <dbReference type="ARBA" id="ARBA00010044"/>
    </source>
</evidence>
<dbReference type="Pfam" id="PF17862">
    <property type="entry name" value="AAA_lid_3"/>
    <property type="match status" value="1"/>
</dbReference>
<keyword evidence="8" id="KW-0482">Metalloprotease</keyword>
<feature type="domain" description="AAA+ ATPase" evidence="11">
    <location>
        <begin position="244"/>
        <end position="380"/>
    </location>
</feature>
<reference evidence="12 13" key="1">
    <citation type="submission" date="2009-11" db="EMBL/GenBank/DDBJ databases">
        <title>Annotation of Allomyces macrogynus ATCC 38327.</title>
        <authorList>
            <consortium name="The Broad Institute Genome Sequencing Platform"/>
            <person name="Russ C."/>
            <person name="Cuomo C."/>
            <person name="Burger G."/>
            <person name="Gray M.W."/>
            <person name="Holland P.W.H."/>
            <person name="King N."/>
            <person name="Lang F.B.F."/>
            <person name="Roger A.J."/>
            <person name="Ruiz-Trillo I."/>
            <person name="Young S.K."/>
            <person name="Zeng Q."/>
            <person name="Gargeya S."/>
            <person name="Fitzgerald M."/>
            <person name="Haas B."/>
            <person name="Abouelleil A."/>
            <person name="Alvarado L."/>
            <person name="Arachchi H.M."/>
            <person name="Berlin A."/>
            <person name="Chapman S.B."/>
            <person name="Gearin G."/>
            <person name="Goldberg J."/>
            <person name="Griggs A."/>
            <person name="Gujja S."/>
            <person name="Hansen M."/>
            <person name="Heiman D."/>
            <person name="Howarth C."/>
            <person name="Larimer J."/>
            <person name="Lui A."/>
            <person name="MacDonald P.J.P."/>
            <person name="McCowen C."/>
            <person name="Montmayeur A."/>
            <person name="Murphy C."/>
            <person name="Neiman D."/>
            <person name="Pearson M."/>
            <person name="Priest M."/>
            <person name="Roberts A."/>
            <person name="Saif S."/>
            <person name="Shea T."/>
            <person name="Sisk P."/>
            <person name="Stolte C."/>
            <person name="Sykes S."/>
            <person name="Wortman J."/>
            <person name="Nusbaum C."/>
            <person name="Birren B."/>
        </authorList>
    </citation>
    <scope>NUCLEOTIDE SEQUENCE [LARGE SCALE GENOMIC DNA]</scope>
    <source>
        <strain evidence="12 13">ATCC 38327</strain>
    </source>
</reference>
<feature type="region of interest" description="Disordered" evidence="10">
    <location>
        <begin position="172"/>
        <end position="197"/>
    </location>
</feature>
<dbReference type="InterPro" id="IPR003593">
    <property type="entry name" value="AAA+_ATPase"/>
</dbReference>
<feature type="region of interest" description="Disordered" evidence="10">
    <location>
        <begin position="79"/>
        <end position="114"/>
    </location>
</feature>
<dbReference type="FunFam" id="1.10.8.60:FF:000001">
    <property type="entry name" value="ATP-dependent zinc metalloprotease FtsH"/>
    <property type="match status" value="1"/>
</dbReference>
<dbReference type="InterPro" id="IPR027417">
    <property type="entry name" value="P-loop_NTPase"/>
</dbReference>
<reference evidence="13" key="2">
    <citation type="submission" date="2009-11" db="EMBL/GenBank/DDBJ databases">
        <title>The Genome Sequence of Allomyces macrogynus strain ATCC 38327.</title>
        <authorList>
            <consortium name="The Broad Institute Genome Sequencing Platform"/>
            <person name="Russ C."/>
            <person name="Cuomo C."/>
            <person name="Shea T."/>
            <person name="Young S.K."/>
            <person name="Zeng Q."/>
            <person name="Koehrsen M."/>
            <person name="Haas B."/>
            <person name="Borodovsky M."/>
            <person name="Guigo R."/>
            <person name="Alvarado L."/>
            <person name="Berlin A."/>
            <person name="Borenstein D."/>
            <person name="Chen Z."/>
            <person name="Engels R."/>
            <person name="Freedman E."/>
            <person name="Gellesch M."/>
            <person name="Goldberg J."/>
            <person name="Griggs A."/>
            <person name="Gujja S."/>
            <person name="Heiman D."/>
            <person name="Hepburn T."/>
            <person name="Howarth C."/>
            <person name="Jen D."/>
            <person name="Larson L."/>
            <person name="Lewis B."/>
            <person name="Mehta T."/>
            <person name="Park D."/>
            <person name="Pearson M."/>
            <person name="Roberts A."/>
            <person name="Saif S."/>
            <person name="Shenoy N."/>
            <person name="Sisk P."/>
            <person name="Stolte C."/>
            <person name="Sykes S."/>
            <person name="Walk T."/>
            <person name="White J."/>
            <person name="Yandava C."/>
            <person name="Burger G."/>
            <person name="Gray M.W."/>
            <person name="Holland P.W.H."/>
            <person name="King N."/>
            <person name="Lang F.B.F."/>
            <person name="Roger A.J."/>
            <person name="Ruiz-Trillo I."/>
            <person name="Lander E."/>
            <person name="Nusbaum C."/>
        </authorList>
    </citation>
    <scope>NUCLEOTIDE SEQUENCE [LARGE SCALE GENOMIC DNA]</scope>
    <source>
        <strain evidence="13">ATCC 38327</strain>
    </source>
</reference>
<feature type="compositionally biased region" description="Gly residues" evidence="10">
    <location>
        <begin position="172"/>
        <end position="196"/>
    </location>
</feature>
<dbReference type="Gene3D" id="1.10.8.60">
    <property type="match status" value="1"/>
</dbReference>
<dbReference type="InterPro" id="IPR003960">
    <property type="entry name" value="ATPase_AAA_CS"/>
</dbReference>
<comment type="similarity">
    <text evidence="9">Belongs to the AAA ATPase family.</text>
</comment>
<keyword evidence="9" id="KW-0067">ATP-binding</keyword>
<dbReference type="GO" id="GO:0004222">
    <property type="term" value="F:metalloendopeptidase activity"/>
    <property type="evidence" value="ECO:0007669"/>
    <property type="project" value="InterPro"/>
</dbReference>
<dbReference type="InterPro" id="IPR037219">
    <property type="entry name" value="Peptidase_M41-like"/>
</dbReference>
<dbReference type="Proteomes" id="UP000054350">
    <property type="component" value="Unassembled WGS sequence"/>
</dbReference>
<dbReference type="PANTHER" id="PTHR23076">
    <property type="entry name" value="METALLOPROTEASE M41 FTSH"/>
    <property type="match status" value="1"/>
</dbReference>
<evidence type="ECO:0000256" key="10">
    <source>
        <dbReference type="SAM" id="MobiDB-lite"/>
    </source>
</evidence>
<dbReference type="GO" id="GO:0016887">
    <property type="term" value="F:ATP hydrolysis activity"/>
    <property type="evidence" value="ECO:0007669"/>
    <property type="project" value="InterPro"/>
</dbReference>
<dbReference type="STRING" id="578462.A0A0L0TAB5"/>
<sequence>MAARRRRPRSPSLRASSAAPLPRPSTTTCCGGTPVALAQAGLADKIVPNLRALARQFPQVMAASPAAAAAAMRAGEPLATGDPATANTGAGPSAAASATGAGAATGGQSNAPLTLPGSSASIPLHVVLPEKPDFSFKSAASSLFRTTLWAFFLLTGISLFLDNQGIVRGHGGTPGLPGGHGGALGGHGHGPPGGVAGHEIVDALAKPTVRFRDVAGVDEAKQELEELVDFLRDPDRFTHLGGKMPRGVLLTGPPGTGKTMLARAVAGEAGVPFFFMSGSEFDELYVGVGARRVRELFAAARRKSPAIIFIDELDAIGGKRNPKDQSYMRQTLNQLLVELDGFAQTEGVIVMAATNFPELLDKALVRPGRFDKHVDVPLPDVRGRMQILGVHCKAINVDASVDVAVIARGTPGFSGAELANLVNHAAIQAAREGHATVLPRHFEHAKDKLLMGAERTSAVITAASKRCTAYHEGGHALVAMLTSGAIPLHKATVLPRGRSLGMTVQLPELDKDNYTKTEYLAMMDVAMGGRAAEELLYGADHVTSGAHNDLQQATNIARRMVTQLGMSDAVGMMGDFRTTNWAALSPATKGTGMRIVHQRSWSPHKDHDKGGRHAAHVWELGATR</sequence>
<comment type="similarity">
    <text evidence="2">In the C-terminal section; belongs to the peptidase M41 family.</text>
</comment>
<evidence type="ECO:0000313" key="13">
    <source>
        <dbReference type="Proteomes" id="UP000054350"/>
    </source>
</evidence>
<evidence type="ECO:0000256" key="4">
    <source>
        <dbReference type="ARBA" id="ARBA00022670"/>
    </source>
</evidence>
<dbReference type="InterPro" id="IPR000642">
    <property type="entry name" value="Peptidase_M41"/>
</dbReference>
<keyword evidence="5" id="KW-0479">Metal-binding</keyword>
<evidence type="ECO:0000259" key="11">
    <source>
        <dbReference type="SMART" id="SM00382"/>
    </source>
</evidence>
<dbReference type="GO" id="GO:0004176">
    <property type="term" value="F:ATP-dependent peptidase activity"/>
    <property type="evidence" value="ECO:0007669"/>
    <property type="project" value="InterPro"/>
</dbReference>
<dbReference type="SUPFAM" id="SSF52540">
    <property type="entry name" value="P-loop containing nucleoside triphosphate hydrolases"/>
    <property type="match status" value="1"/>
</dbReference>
<accession>A0A0L0TAB5</accession>
<dbReference type="Pfam" id="PF01434">
    <property type="entry name" value="Peptidase_M41"/>
    <property type="match status" value="1"/>
</dbReference>
<name>A0A0L0TAB5_ALLM3</name>
<proteinExistence type="inferred from homology"/>
<evidence type="ECO:0000256" key="3">
    <source>
        <dbReference type="ARBA" id="ARBA00010550"/>
    </source>
</evidence>
<dbReference type="PANTHER" id="PTHR23076:SF97">
    <property type="entry name" value="ATP-DEPENDENT ZINC METALLOPROTEASE YME1L1"/>
    <property type="match status" value="1"/>
</dbReference>
<evidence type="ECO:0000256" key="9">
    <source>
        <dbReference type="RuleBase" id="RU003651"/>
    </source>
</evidence>
<dbReference type="InterPro" id="IPR003959">
    <property type="entry name" value="ATPase_AAA_core"/>
</dbReference>
<keyword evidence="9" id="KW-0547">Nucleotide-binding</keyword>
<evidence type="ECO:0000256" key="5">
    <source>
        <dbReference type="ARBA" id="ARBA00022723"/>
    </source>
</evidence>
<keyword evidence="7" id="KW-0862">Zinc</keyword>
<dbReference type="GO" id="GO:0046872">
    <property type="term" value="F:metal ion binding"/>
    <property type="evidence" value="ECO:0007669"/>
    <property type="project" value="UniProtKB-KW"/>
</dbReference>
<keyword evidence="13" id="KW-1185">Reference proteome</keyword>
<dbReference type="SMART" id="SM00382">
    <property type="entry name" value="AAA"/>
    <property type="match status" value="1"/>
</dbReference>
<comment type="similarity">
    <text evidence="3">In the N-terminal section; belongs to the AAA ATPase family.</text>
</comment>
<organism evidence="12 13">
    <name type="scientific">Allomyces macrogynus (strain ATCC 38327)</name>
    <name type="common">Allomyces javanicus var. macrogynus</name>
    <dbReference type="NCBI Taxonomy" id="578462"/>
    <lineage>
        <taxon>Eukaryota</taxon>
        <taxon>Fungi</taxon>
        <taxon>Fungi incertae sedis</taxon>
        <taxon>Blastocladiomycota</taxon>
        <taxon>Blastocladiomycetes</taxon>
        <taxon>Blastocladiales</taxon>
        <taxon>Blastocladiaceae</taxon>
        <taxon>Allomyces</taxon>
    </lineage>
</organism>
<keyword evidence="6" id="KW-0378">Hydrolase</keyword>
<keyword evidence="4" id="KW-0645">Protease</keyword>
<dbReference type="eggNOG" id="KOG0734">
    <property type="taxonomic scope" value="Eukaryota"/>
</dbReference>
<dbReference type="GO" id="GO:0006515">
    <property type="term" value="P:protein quality control for misfolded or incompletely synthesized proteins"/>
    <property type="evidence" value="ECO:0007669"/>
    <property type="project" value="TreeGrafter"/>
</dbReference>
<dbReference type="OMA" id="EEIRFTH"/>
<dbReference type="GO" id="GO:0005524">
    <property type="term" value="F:ATP binding"/>
    <property type="evidence" value="ECO:0007669"/>
    <property type="project" value="UniProtKB-KW"/>
</dbReference>
<feature type="compositionally biased region" description="Low complexity" evidence="10">
    <location>
        <begin position="83"/>
        <end position="111"/>
    </location>
</feature>
<gene>
    <name evidence="12" type="ORF">AMAG_15692</name>
</gene>
<evidence type="ECO:0000256" key="7">
    <source>
        <dbReference type="ARBA" id="ARBA00022833"/>
    </source>
</evidence>
<protein>
    <submittedName>
        <fullName evidence="12">ATP-dependent metallopeptidase HflB</fullName>
    </submittedName>
</protein>
<comment type="cofactor">
    <cofactor evidence="1">
        <name>Zn(2+)</name>
        <dbReference type="ChEBI" id="CHEBI:29105"/>
    </cofactor>
</comment>
<feature type="region of interest" description="Disordered" evidence="10">
    <location>
        <begin position="1"/>
        <end position="27"/>
    </location>
</feature>
<dbReference type="AlphaFoldDB" id="A0A0L0TAB5"/>
<dbReference type="EMBL" id="GG745372">
    <property type="protein sequence ID" value="KNE71464.1"/>
    <property type="molecule type" value="Genomic_DNA"/>
</dbReference>
<dbReference type="Pfam" id="PF00004">
    <property type="entry name" value="AAA"/>
    <property type="match status" value="1"/>
</dbReference>
<dbReference type="Gene3D" id="1.20.58.760">
    <property type="entry name" value="Peptidase M41"/>
    <property type="match status" value="1"/>
</dbReference>
<dbReference type="SUPFAM" id="SSF140990">
    <property type="entry name" value="FtsH protease domain-like"/>
    <property type="match status" value="1"/>
</dbReference>
<evidence type="ECO:0000256" key="8">
    <source>
        <dbReference type="ARBA" id="ARBA00023049"/>
    </source>
</evidence>
<dbReference type="PROSITE" id="PS00674">
    <property type="entry name" value="AAA"/>
    <property type="match status" value="1"/>
</dbReference>
<evidence type="ECO:0000256" key="6">
    <source>
        <dbReference type="ARBA" id="ARBA00022801"/>
    </source>
</evidence>
<dbReference type="FunFam" id="3.40.50.300:FF:000175">
    <property type="entry name" value="ATP-dependent zinc metalloprotease FTSH 4"/>
    <property type="match status" value="1"/>
</dbReference>
<dbReference type="OrthoDB" id="1413014at2759"/>
<dbReference type="CDD" id="cd19501">
    <property type="entry name" value="RecA-like_FtsH"/>
    <property type="match status" value="1"/>
</dbReference>
<feature type="compositionally biased region" description="Low complexity" evidence="10">
    <location>
        <begin position="10"/>
        <end position="20"/>
    </location>
</feature>
<evidence type="ECO:0000313" key="12">
    <source>
        <dbReference type="EMBL" id="KNE71464.1"/>
    </source>
</evidence>
<dbReference type="Gene3D" id="3.40.50.300">
    <property type="entry name" value="P-loop containing nucleotide triphosphate hydrolases"/>
    <property type="match status" value="1"/>
</dbReference>
<dbReference type="InterPro" id="IPR041569">
    <property type="entry name" value="AAA_lid_3"/>
</dbReference>
<evidence type="ECO:0000256" key="1">
    <source>
        <dbReference type="ARBA" id="ARBA00001947"/>
    </source>
</evidence>
<dbReference type="GO" id="GO:0007005">
    <property type="term" value="P:mitochondrion organization"/>
    <property type="evidence" value="ECO:0007669"/>
    <property type="project" value="TreeGrafter"/>
</dbReference>
<dbReference type="GO" id="GO:0005743">
    <property type="term" value="C:mitochondrial inner membrane"/>
    <property type="evidence" value="ECO:0007669"/>
    <property type="project" value="TreeGrafter"/>
</dbReference>
<dbReference type="VEuPathDB" id="FungiDB:AMAG_15692"/>